<comment type="caution">
    <text evidence="2">The sequence shown here is derived from an EMBL/GenBank/DDBJ whole genome shotgun (WGS) entry which is preliminary data.</text>
</comment>
<name>A0ABV0T5W1_9TELE</name>
<organism evidence="2 3">
    <name type="scientific">Ilyodon furcidens</name>
    <name type="common">goldbreast splitfin</name>
    <dbReference type="NCBI Taxonomy" id="33524"/>
    <lineage>
        <taxon>Eukaryota</taxon>
        <taxon>Metazoa</taxon>
        <taxon>Chordata</taxon>
        <taxon>Craniata</taxon>
        <taxon>Vertebrata</taxon>
        <taxon>Euteleostomi</taxon>
        <taxon>Actinopterygii</taxon>
        <taxon>Neopterygii</taxon>
        <taxon>Teleostei</taxon>
        <taxon>Neoteleostei</taxon>
        <taxon>Acanthomorphata</taxon>
        <taxon>Ovalentaria</taxon>
        <taxon>Atherinomorphae</taxon>
        <taxon>Cyprinodontiformes</taxon>
        <taxon>Goodeidae</taxon>
        <taxon>Ilyodon</taxon>
    </lineage>
</organism>
<dbReference type="EMBL" id="JAHRIQ010020439">
    <property type="protein sequence ID" value="MEQ2227466.1"/>
    <property type="molecule type" value="Genomic_DNA"/>
</dbReference>
<gene>
    <name evidence="2" type="ORF">ILYODFUR_037958</name>
</gene>
<evidence type="ECO:0000313" key="2">
    <source>
        <dbReference type="EMBL" id="MEQ2227466.1"/>
    </source>
</evidence>
<feature type="region of interest" description="Disordered" evidence="1">
    <location>
        <begin position="1"/>
        <end position="28"/>
    </location>
</feature>
<feature type="compositionally biased region" description="Low complexity" evidence="1">
    <location>
        <begin position="121"/>
        <end position="134"/>
    </location>
</feature>
<keyword evidence="3" id="KW-1185">Reference proteome</keyword>
<evidence type="ECO:0000313" key="3">
    <source>
        <dbReference type="Proteomes" id="UP001482620"/>
    </source>
</evidence>
<reference evidence="2 3" key="1">
    <citation type="submission" date="2021-06" db="EMBL/GenBank/DDBJ databases">
        <authorList>
            <person name="Palmer J.M."/>
        </authorList>
    </citation>
    <scope>NUCLEOTIDE SEQUENCE [LARGE SCALE GENOMIC DNA]</scope>
    <source>
        <strain evidence="3">if_2019</strain>
        <tissue evidence="2">Muscle</tissue>
    </source>
</reference>
<protein>
    <submittedName>
        <fullName evidence="2">Uncharacterized protein</fullName>
    </submittedName>
</protein>
<feature type="region of interest" description="Disordered" evidence="1">
    <location>
        <begin position="111"/>
        <end position="134"/>
    </location>
</feature>
<accession>A0ABV0T5W1</accession>
<feature type="compositionally biased region" description="Basic and acidic residues" evidence="1">
    <location>
        <begin position="1"/>
        <end position="11"/>
    </location>
</feature>
<proteinExistence type="predicted"/>
<sequence length="194" mass="21561">MEFRQKFRMKDSSSPPPPSKDSCVSRPSNQHPVRLILHPITFRRLAFKGPSAVFILACQLSSSTTLTPPRTVRNRLSQSFLPYCRNACLAPWLISSLSQLWASGKRIKNSYTSPAKRRRGSPASSPAPAAASPGLVSPAVSPSIFIPQTDHPTNFSGRAPFNSWWWLAFIHHWLCSIVMFPFCRTLLSAPVSRG</sequence>
<dbReference type="Proteomes" id="UP001482620">
    <property type="component" value="Unassembled WGS sequence"/>
</dbReference>
<evidence type="ECO:0000256" key="1">
    <source>
        <dbReference type="SAM" id="MobiDB-lite"/>
    </source>
</evidence>